<feature type="compositionally biased region" description="Acidic residues" evidence="1">
    <location>
        <begin position="470"/>
        <end position="479"/>
    </location>
</feature>
<feature type="compositionally biased region" description="Basic and acidic residues" evidence="1">
    <location>
        <begin position="72"/>
        <end position="134"/>
    </location>
</feature>
<feature type="compositionally biased region" description="Basic and acidic residues" evidence="1">
    <location>
        <begin position="197"/>
        <end position="224"/>
    </location>
</feature>
<evidence type="ECO:0000313" key="3">
    <source>
        <dbReference type="EMBL" id="TQF12063.1"/>
    </source>
</evidence>
<feature type="compositionally biased region" description="Basic and acidic residues" evidence="1">
    <location>
        <begin position="237"/>
        <end position="266"/>
    </location>
</feature>
<reference evidence="3 4" key="1">
    <citation type="submission" date="2019-06" db="EMBL/GenBank/DDBJ databases">
        <authorList>
            <person name="Livingstone P."/>
            <person name="Whitworth D."/>
        </authorList>
    </citation>
    <scope>NUCLEOTIDE SEQUENCE [LARGE SCALE GENOMIC DNA]</scope>
    <source>
        <strain evidence="3 4">AM401</strain>
    </source>
</reference>
<dbReference type="AlphaFoldDB" id="A0A540WSU1"/>
<dbReference type="Pfam" id="PF04972">
    <property type="entry name" value="BON"/>
    <property type="match status" value="1"/>
</dbReference>
<dbReference type="InterPro" id="IPR051686">
    <property type="entry name" value="Lipoprotein_DolP"/>
</dbReference>
<dbReference type="EMBL" id="VIFM01000156">
    <property type="protein sequence ID" value="TQF12063.1"/>
    <property type="molecule type" value="Genomic_DNA"/>
</dbReference>
<proteinExistence type="predicted"/>
<dbReference type="OrthoDB" id="680465at2"/>
<evidence type="ECO:0000259" key="2">
    <source>
        <dbReference type="PROSITE" id="PS50914"/>
    </source>
</evidence>
<evidence type="ECO:0000313" key="4">
    <source>
        <dbReference type="Proteomes" id="UP000315369"/>
    </source>
</evidence>
<accession>A0A540WSU1</accession>
<evidence type="ECO:0000256" key="1">
    <source>
        <dbReference type="SAM" id="MobiDB-lite"/>
    </source>
</evidence>
<feature type="compositionally biased region" description="Basic and acidic residues" evidence="1">
    <location>
        <begin position="302"/>
        <end position="318"/>
    </location>
</feature>
<keyword evidence="4" id="KW-1185">Reference proteome</keyword>
<comment type="caution">
    <text evidence="3">The sequence shown here is derived from an EMBL/GenBank/DDBJ whole genome shotgun (WGS) entry which is preliminary data.</text>
</comment>
<dbReference type="Proteomes" id="UP000315369">
    <property type="component" value="Unassembled WGS sequence"/>
</dbReference>
<feature type="region of interest" description="Disordered" evidence="1">
    <location>
        <begin position="42"/>
        <end position="180"/>
    </location>
</feature>
<feature type="domain" description="BON" evidence="2">
    <location>
        <begin position="383"/>
        <end position="450"/>
    </location>
</feature>
<dbReference type="PANTHER" id="PTHR34606:SF15">
    <property type="entry name" value="BON DOMAIN-CONTAINING PROTEIN"/>
    <property type="match status" value="1"/>
</dbReference>
<dbReference type="InterPro" id="IPR007055">
    <property type="entry name" value="BON_dom"/>
</dbReference>
<dbReference type="Gene3D" id="3.30.1340.30">
    <property type="match status" value="1"/>
</dbReference>
<name>A0A540WSU1_9BACT</name>
<sequence length="479" mass="53215">MPRPPGAMRTIARPWRARVYPSRASRVCLLEATPLVVLIPARPVPGRPTGRGCVASDAHGQNPLETGPTGEPIRKETHDMSRRHEDSGRRGGERHGRGASHEDLEGRRHSGRGPDEHGTRHAEGADPRGPPRHEHHEHHPRAGRDSHRSDWDARRDYEHPSRDFARDSSYRTMRGDRDTLDYEIDRDFGDAARELDKAREYGRDYDRERELDRRARLLDPERIARRPGYSPSGVFRDLGEGDPRIGRGDERLRRRGPSEEGGRQDPRGASAGAHRQGAVGHGHSRHGLRGSDSWDEPEAWMDELRELGPRDRPAEADVRQGGTQPSGHGPGIENMAPPQQGFSTSMSRGDDHDMGHGGFLGGGYRPRAPSRPTGRGPRGYQRGDDRIRADICDHLMRAWMDSADVDVQVEAGVVTLLGRVRGRDEKRAIEDVAEAVLGVKEVLNHLRLHRSEGASHPPASRAPLDAPAQDPDEDGSLHS</sequence>
<organism evidence="3 4">
    <name type="scientific">Myxococcus llanfairpwllgwyngyllgogerychwyrndrobwllllantysiliogogogochensis</name>
    <dbReference type="NCBI Taxonomy" id="2590453"/>
    <lineage>
        <taxon>Bacteria</taxon>
        <taxon>Pseudomonadati</taxon>
        <taxon>Myxococcota</taxon>
        <taxon>Myxococcia</taxon>
        <taxon>Myxococcales</taxon>
        <taxon>Cystobacterineae</taxon>
        <taxon>Myxococcaceae</taxon>
        <taxon>Myxococcus</taxon>
    </lineage>
</organism>
<dbReference type="PANTHER" id="PTHR34606">
    <property type="entry name" value="BON DOMAIN-CONTAINING PROTEIN"/>
    <property type="match status" value="1"/>
</dbReference>
<dbReference type="PROSITE" id="PS50914">
    <property type="entry name" value="BON"/>
    <property type="match status" value="1"/>
</dbReference>
<feature type="region of interest" description="Disordered" evidence="1">
    <location>
        <begin position="197"/>
        <end position="385"/>
    </location>
</feature>
<feature type="region of interest" description="Disordered" evidence="1">
    <location>
        <begin position="451"/>
        <end position="479"/>
    </location>
</feature>
<protein>
    <submittedName>
        <fullName evidence="3">BON domain-containing protein</fullName>
    </submittedName>
</protein>
<feature type="compositionally biased region" description="Basic and acidic residues" evidence="1">
    <location>
        <begin position="140"/>
        <end position="180"/>
    </location>
</feature>
<gene>
    <name evidence="3" type="ORF">FJV41_30945</name>
</gene>